<dbReference type="SUPFAM" id="SSF88723">
    <property type="entry name" value="PIN domain-like"/>
    <property type="match status" value="1"/>
</dbReference>
<protein>
    <recommendedName>
        <fullName evidence="4">Nucleic acid-binding protein</fullName>
    </recommendedName>
</protein>
<accession>A0A139X1E4</accession>
<dbReference type="InterPro" id="IPR029060">
    <property type="entry name" value="PIN-like_dom_sf"/>
</dbReference>
<dbReference type="AlphaFoldDB" id="A0A139X1E4"/>
<dbReference type="STRING" id="128403.WA1_35385"/>
<evidence type="ECO:0000256" key="1">
    <source>
        <dbReference type="SAM" id="MobiDB-lite"/>
    </source>
</evidence>
<name>A0A139X1E4_9CYAN</name>
<reference evidence="2 3" key="1">
    <citation type="journal article" date="2013" name="Genome Biol. Evol.">
        <title>Genomes of Stigonematalean cyanobacteria (subsection V) and the evolution of oxygenic photosynthesis from prokaryotes to plastids.</title>
        <authorList>
            <person name="Dagan T."/>
            <person name="Roettger M."/>
            <person name="Stucken K."/>
            <person name="Landan G."/>
            <person name="Koch R."/>
            <person name="Major P."/>
            <person name="Gould S.B."/>
            <person name="Goremykin V.V."/>
            <person name="Rippka R."/>
            <person name="Tandeau de Marsac N."/>
            <person name="Gugger M."/>
            <person name="Lockhart P.J."/>
            <person name="Allen J.F."/>
            <person name="Brune I."/>
            <person name="Maus I."/>
            <person name="Puhler A."/>
            <person name="Martin W.F."/>
        </authorList>
    </citation>
    <scope>NUCLEOTIDE SEQUENCE [LARGE SCALE GENOMIC DNA]</scope>
    <source>
        <strain evidence="2 3">PCC 7110</strain>
    </source>
</reference>
<dbReference type="RefSeq" id="WP_017745924.1">
    <property type="nucleotide sequence ID" value="NZ_KQ976354.1"/>
</dbReference>
<keyword evidence="3" id="KW-1185">Reference proteome</keyword>
<dbReference type="OrthoDB" id="461957at2"/>
<dbReference type="Proteomes" id="UP000076925">
    <property type="component" value="Unassembled WGS sequence"/>
</dbReference>
<dbReference type="EMBL" id="ANNX02000040">
    <property type="protein sequence ID" value="KYC38480.1"/>
    <property type="molecule type" value="Genomic_DNA"/>
</dbReference>
<sequence>MKRSVLLDSHPNSEVTHPKGDPRVKQWLHSLQESGVVIRVPEIVDYELRRELIRGKKQKSIERLDKLSQFLIPLTNETMRQAAELWAEVRNQGKPTASKDSLDIDVILASQATLQLPNFDEVTIITTNVKHISRFEKPRLFVVDWEQTLNSIVS</sequence>
<feature type="region of interest" description="Disordered" evidence="1">
    <location>
        <begin position="1"/>
        <end position="21"/>
    </location>
</feature>
<dbReference type="Gene3D" id="3.40.50.1010">
    <property type="entry name" value="5'-nuclease"/>
    <property type="match status" value="1"/>
</dbReference>
<organism evidence="2 3">
    <name type="scientific">Scytonema hofmannii PCC 7110</name>
    <dbReference type="NCBI Taxonomy" id="128403"/>
    <lineage>
        <taxon>Bacteria</taxon>
        <taxon>Bacillati</taxon>
        <taxon>Cyanobacteriota</taxon>
        <taxon>Cyanophyceae</taxon>
        <taxon>Nostocales</taxon>
        <taxon>Scytonemataceae</taxon>
        <taxon>Scytonema</taxon>
    </lineage>
</organism>
<evidence type="ECO:0000313" key="3">
    <source>
        <dbReference type="Proteomes" id="UP000076925"/>
    </source>
</evidence>
<comment type="caution">
    <text evidence="2">The sequence shown here is derived from an EMBL/GenBank/DDBJ whole genome shotgun (WGS) entry which is preliminary data.</text>
</comment>
<proteinExistence type="predicted"/>
<evidence type="ECO:0000313" key="2">
    <source>
        <dbReference type="EMBL" id="KYC38480.1"/>
    </source>
</evidence>
<evidence type="ECO:0008006" key="4">
    <source>
        <dbReference type="Google" id="ProtNLM"/>
    </source>
</evidence>
<gene>
    <name evidence="2" type="ORF">WA1_35385</name>
</gene>